<evidence type="ECO:0000313" key="3">
    <source>
        <dbReference type="Proteomes" id="UP000759273"/>
    </source>
</evidence>
<name>A0A943DFC2_9FIRM</name>
<keyword evidence="2" id="KW-0255">Endonuclease</keyword>
<dbReference type="SUPFAM" id="SSF52980">
    <property type="entry name" value="Restriction endonuclease-like"/>
    <property type="match status" value="1"/>
</dbReference>
<keyword evidence="2" id="KW-0540">Nuclease</keyword>
<comment type="caution">
    <text evidence="2">The sequence shown here is derived from an EMBL/GenBank/DDBJ whole genome shotgun (WGS) entry which is preliminary data.</text>
</comment>
<keyword evidence="2" id="KW-0378">Hydrolase</keyword>
<sequence>MRKQVQKERCTKIMLTKCKAVCCLYDKVQLAAAKMLDAEPAIFQIECNVPILCNDIPANDLNLPCETYTTDFVLHYDDGHTAVREAVFRSYLSRPSVAEKLELSRRYWQQQGISDWGIIIDKEDTSHEES</sequence>
<accession>A0A943DFC2</accession>
<dbReference type="GO" id="GO:0004519">
    <property type="term" value="F:endonuclease activity"/>
    <property type="evidence" value="ECO:0007669"/>
    <property type="project" value="UniProtKB-KW"/>
</dbReference>
<organism evidence="2 3">
    <name type="scientific">Subdoligranulum variabile</name>
    <dbReference type="NCBI Taxonomy" id="214851"/>
    <lineage>
        <taxon>Bacteria</taxon>
        <taxon>Bacillati</taxon>
        <taxon>Bacillota</taxon>
        <taxon>Clostridia</taxon>
        <taxon>Eubacteriales</taxon>
        <taxon>Oscillospiraceae</taxon>
        <taxon>Subdoligranulum</taxon>
    </lineage>
</organism>
<evidence type="ECO:0000259" key="1">
    <source>
        <dbReference type="Pfam" id="PF08722"/>
    </source>
</evidence>
<dbReference type="Gene3D" id="3.40.1350.10">
    <property type="match status" value="1"/>
</dbReference>
<dbReference type="GO" id="GO:0003676">
    <property type="term" value="F:nucleic acid binding"/>
    <property type="evidence" value="ECO:0007669"/>
    <property type="project" value="InterPro"/>
</dbReference>
<dbReference type="AlphaFoldDB" id="A0A943DFC2"/>
<feature type="domain" description="TnsA endonuclease N-terminal" evidence="1">
    <location>
        <begin position="64"/>
        <end position="119"/>
    </location>
</feature>
<protein>
    <submittedName>
        <fullName evidence="2">TnsA endonuclease N-terminal domain-containing protein</fullName>
    </submittedName>
</protein>
<dbReference type="Pfam" id="PF08722">
    <property type="entry name" value="Tn7_TnsA-like_N"/>
    <property type="match status" value="1"/>
</dbReference>
<dbReference type="InterPro" id="IPR014833">
    <property type="entry name" value="TnsA_N"/>
</dbReference>
<proteinExistence type="predicted"/>
<dbReference type="Proteomes" id="UP000759273">
    <property type="component" value="Unassembled WGS sequence"/>
</dbReference>
<reference evidence="2" key="1">
    <citation type="submission" date="2021-02" db="EMBL/GenBank/DDBJ databases">
        <title>Infant gut strain persistence is associated with maternal origin, phylogeny, and functional potential including surface adhesion and iron acquisition.</title>
        <authorList>
            <person name="Lou Y.C."/>
        </authorList>
    </citation>
    <scope>NUCLEOTIDE SEQUENCE</scope>
    <source>
        <strain evidence="2">L3_101_000M1_dasL3_101_000M1_concoct_87</strain>
    </source>
</reference>
<evidence type="ECO:0000313" key="2">
    <source>
        <dbReference type="EMBL" id="MBS5333804.1"/>
    </source>
</evidence>
<dbReference type="EMBL" id="JAGZGG010000063">
    <property type="protein sequence ID" value="MBS5333804.1"/>
    <property type="molecule type" value="Genomic_DNA"/>
</dbReference>
<dbReference type="InterPro" id="IPR011856">
    <property type="entry name" value="tRNA_endonuc-like_dom_sf"/>
</dbReference>
<gene>
    <name evidence="2" type="ORF">KHY36_14940</name>
</gene>
<dbReference type="InterPro" id="IPR011335">
    <property type="entry name" value="Restrct_endonuc-II-like"/>
</dbReference>